<name>A0A1I2J6L9_9BACT</name>
<keyword evidence="2" id="KW-0732">Signal</keyword>
<evidence type="ECO:0000256" key="2">
    <source>
        <dbReference type="SAM" id="SignalP"/>
    </source>
</evidence>
<dbReference type="Proteomes" id="UP000199400">
    <property type="component" value="Unassembled WGS sequence"/>
</dbReference>
<accession>A0A1I2J6L9</accession>
<dbReference type="RefSeq" id="WP_096332418.1">
    <property type="nucleotide sequence ID" value="NZ_FOMX01000114.1"/>
</dbReference>
<feature type="signal peptide" evidence="2">
    <location>
        <begin position="1"/>
        <end position="21"/>
    </location>
</feature>
<organism evidence="3 4">
    <name type="scientific">Nannocystis exedens</name>
    <dbReference type="NCBI Taxonomy" id="54"/>
    <lineage>
        <taxon>Bacteria</taxon>
        <taxon>Pseudomonadati</taxon>
        <taxon>Myxococcota</taxon>
        <taxon>Polyangia</taxon>
        <taxon>Nannocystales</taxon>
        <taxon>Nannocystaceae</taxon>
        <taxon>Nannocystis</taxon>
    </lineage>
</organism>
<dbReference type="OrthoDB" id="5288390at2"/>
<evidence type="ECO:0000256" key="1">
    <source>
        <dbReference type="SAM" id="MobiDB-lite"/>
    </source>
</evidence>
<feature type="compositionally biased region" description="Low complexity" evidence="1">
    <location>
        <begin position="60"/>
        <end position="97"/>
    </location>
</feature>
<gene>
    <name evidence="3" type="ORF">SAMN02745121_09136</name>
</gene>
<evidence type="ECO:0008006" key="5">
    <source>
        <dbReference type="Google" id="ProtNLM"/>
    </source>
</evidence>
<dbReference type="EMBL" id="FOMX01000114">
    <property type="protein sequence ID" value="SFF48341.1"/>
    <property type="molecule type" value="Genomic_DNA"/>
</dbReference>
<proteinExistence type="predicted"/>
<feature type="region of interest" description="Disordered" evidence="1">
    <location>
        <begin position="44"/>
        <end position="104"/>
    </location>
</feature>
<feature type="region of interest" description="Disordered" evidence="1">
    <location>
        <begin position="212"/>
        <end position="234"/>
    </location>
</feature>
<dbReference type="AlphaFoldDB" id="A0A1I2J6L9"/>
<sequence length="372" mass="37232">MRISRAAICLFGHVATLAGCAGGDDSDAGGFATGLTGATAGATAGTTTTGISGSDTQSPTDGSGSAGETTGAAPTTTATSADDSDSSPATGDASASTLPGPDLPDISEACTKVDVLLVVDASATMADALASLPSTFAEIQATLALAVGDGIDDFHVAVINACPKPPHFHNYGAGDTDCEFPDGRNWLAADDPTLAQSFACVVQLPFQDEALEGKGGDNGGYESIPDTCSDEDDEDEQPAWTAAKALDPGVAVNAGFARADAVLFVVAITDEDESLVGPDDAGEIHDAIVAAKGDAARVVFLGIGGDEGGCDNAYGGGEVKDSKVLREVAETFGARGMYRTMCESRGDDPIGAAFDEALTTVVDAACDGFIPD</sequence>
<feature type="chain" id="PRO_5011756064" description="VWFA domain-containing protein" evidence="2">
    <location>
        <begin position="22"/>
        <end position="372"/>
    </location>
</feature>
<reference evidence="4" key="1">
    <citation type="submission" date="2016-10" db="EMBL/GenBank/DDBJ databases">
        <authorList>
            <person name="Varghese N."/>
            <person name="Submissions S."/>
        </authorList>
    </citation>
    <scope>NUCLEOTIDE SEQUENCE [LARGE SCALE GENOMIC DNA]</scope>
    <source>
        <strain evidence="4">ATCC 25963</strain>
    </source>
</reference>
<dbReference type="PROSITE" id="PS51257">
    <property type="entry name" value="PROKAR_LIPOPROTEIN"/>
    <property type="match status" value="1"/>
</dbReference>
<protein>
    <recommendedName>
        <fullName evidence="5">VWFA domain-containing protein</fullName>
    </recommendedName>
</protein>
<keyword evidence="4" id="KW-1185">Reference proteome</keyword>
<evidence type="ECO:0000313" key="4">
    <source>
        <dbReference type="Proteomes" id="UP000199400"/>
    </source>
</evidence>
<evidence type="ECO:0000313" key="3">
    <source>
        <dbReference type="EMBL" id="SFF48341.1"/>
    </source>
</evidence>